<evidence type="ECO:0000256" key="1">
    <source>
        <dbReference type="ARBA" id="ARBA00022679"/>
    </source>
</evidence>
<dbReference type="EMBL" id="BLXT01007004">
    <property type="protein sequence ID" value="GFO35746.1"/>
    <property type="molecule type" value="Genomic_DNA"/>
</dbReference>
<dbReference type="FunFam" id="3.10.10.10:FF:000003">
    <property type="entry name" value="Retrovirus-related Pol polyprotein from transposon 297-like Protein"/>
    <property type="match status" value="1"/>
</dbReference>
<feature type="compositionally biased region" description="Acidic residues" evidence="5">
    <location>
        <begin position="145"/>
        <end position="154"/>
    </location>
</feature>
<evidence type="ECO:0000313" key="7">
    <source>
        <dbReference type="Proteomes" id="UP000735302"/>
    </source>
</evidence>
<organism evidence="6 7">
    <name type="scientific">Plakobranchus ocellatus</name>
    <dbReference type="NCBI Taxonomy" id="259542"/>
    <lineage>
        <taxon>Eukaryota</taxon>
        <taxon>Metazoa</taxon>
        <taxon>Spiralia</taxon>
        <taxon>Lophotrochozoa</taxon>
        <taxon>Mollusca</taxon>
        <taxon>Gastropoda</taxon>
        <taxon>Heterobranchia</taxon>
        <taxon>Euthyneura</taxon>
        <taxon>Panpulmonata</taxon>
        <taxon>Sacoglossa</taxon>
        <taxon>Placobranchoidea</taxon>
        <taxon>Plakobranchidae</taxon>
        <taxon>Plakobranchus</taxon>
    </lineage>
</organism>
<feature type="region of interest" description="Disordered" evidence="5">
    <location>
        <begin position="41"/>
        <end position="95"/>
    </location>
</feature>
<dbReference type="GO" id="GO:0004519">
    <property type="term" value="F:endonuclease activity"/>
    <property type="evidence" value="ECO:0007669"/>
    <property type="project" value="UniProtKB-KW"/>
</dbReference>
<dbReference type="InterPro" id="IPR043502">
    <property type="entry name" value="DNA/RNA_pol_sf"/>
</dbReference>
<keyword evidence="3" id="KW-0540">Nuclease</keyword>
<dbReference type="Proteomes" id="UP000735302">
    <property type="component" value="Unassembled WGS sequence"/>
</dbReference>
<dbReference type="SUPFAM" id="SSF56672">
    <property type="entry name" value="DNA/RNA polymerases"/>
    <property type="match status" value="1"/>
</dbReference>
<sequence>MLLSGAAFCSKLVLAVKIKGRKAKGKIGNLSPVAKKLLRTRPRDLSVNKIKKNRGSDNAQRRKHAVNQPEARPTSYRRARSNTNQCPRRGYEHPPRSCPAYGKTCGACGKQNHFKSQCQTKAGERPTHQKQPHKKPKQKVHNVHEDDDSETESDMDDKQFFVAAIGADKKGKKTVIQNNKLFVETTINTMGIKLKVDTGSQANILPLNLYRKLNKVETIKMEKCKLKLTSYSGDKMEVVGKCTLYVMDTPLLFYVIDTREDPILGLRASQTLNLIKVMEIHPEQKDGVYKQFPDVFEGIGILPGLYHIETDPDVTPIHHAARRLPISLNDRVKKELNKMEKFGVIEKQESFTDWASPMVVVEKTNKSLRICLDPRNLNKAMKRERFTIPNPEEILAKLAGANTSPNLMLHQDFGKFNSTLKAASYAQ</sequence>
<feature type="region of interest" description="Disordered" evidence="5">
    <location>
        <begin position="119"/>
        <end position="154"/>
    </location>
</feature>
<dbReference type="PANTHER" id="PTHR37984:SF5">
    <property type="entry name" value="PROTEIN NYNRIN-LIKE"/>
    <property type="match status" value="1"/>
</dbReference>
<dbReference type="Gene3D" id="3.10.10.10">
    <property type="entry name" value="HIV Type 1 Reverse Transcriptase, subunit A, domain 1"/>
    <property type="match status" value="1"/>
</dbReference>
<keyword evidence="2" id="KW-0548">Nucleotidyltransferase</keyword>
<feature type="compositionally biased region" description="Basic residues" evidence="5">
    <location>
        <begin position="128"/>
        <end position="141"/>
    </location>
</feature>
<dbReference type="Gene3D" id="2.40.70.10">
    <property type="entry name" value="Acid Proteases"/>
    <property type="match status" value="1"/>
</dbReference>
<dbReference type="InterPro" id="IPR021109">
    <property type="entry name" value="Peptidase_aspartic_dom_sf"/>
</dbReference>
<keyword evidence="4" id="KW-0255">Endonuclease</keyword>
<keyword evidence="4" id="KW-0378">Hydrolase</keyword>
<evidence type="ECO:0000313" key="6">
    <source>
        <dbReference type="EMBL" id="GFO35746.1"/>
    </source>
</evidence>
<evidence type="ECO:0000256" key="4">
    <source>
        <dbReference type="ARBA" id="ARBA00022759"/>
    </source>
</evidence>
<accession>A0AAV4CVM7</accession>
<reference evidence="6 7" key="1">
    <citation type="journal article" date="2021" name="Elife">
        <title>Chloroplast acquisition without the gene transfer in kleptoplastic sea slugs, Plakobranchus ocellatus.</title>
        <authorList>
            <person name="Maeda T."/>
            <person name="Takahashi S."/>
            <person name="Yoshida T."/>
            <person name="Shimamura S."/>
            <person name="Takaki Y."/>
            <person name="Nagai Y."/>
            <person name="Toyoda A."/>
            <person name="Suzuki Y."/>
            <person name="Arimoto A."/>
            <person name="Ishii H."/>
            <person name="Satoh N."/>
            <person name="Nishiyama T."/>
            <person name="Hasebe M."/>
            <person name="Maruyama T."/>
            <person name="Minagawa J."/>
            <person name="Obokata J."/>
            <person name="Shigenobu S."/>
        </authorList>
    </citation>
    <scope>NUCLEOTIDE SEQUENCE [LARGE SCALE GENOMIC DNA]</scope>
</reference>
<comment type="caution">
    <text evidence="6">The sequence shown here is derived from an EMBL/GenBank/DDBJ whole genome shotgun (WGS) entry which is preliminary data.</text>
</comment>
<keyword evidence="1" id="KW-0808">Transferase</keyword>
<proteinExistence type="predicted"/>
<dbReference type="InterPro" id="IPR050951">
    <property type="entry name" value="Retrovirus_Pol_polyprotein"/>
</dbReference>
<keyword evidence="7" id="KW-1185">Reference proteome</keyword>
<protein>
    <submittedName>
        <fullName evidence="6">Retrovirus-related pol polyprotein from</fullName>
    </submittedName>
</protein>
<name>A0AAV4CVM7_9GAST</name>
<evidence type="ECO:0000256" key="2">
    <source>
        <dbReference type="ARBA" id="ARBA00022695"/>
    </source>
</evidence>
<evidence type="ECO:0000256" key="3">
    <source>
        <dbReference type="ARBA" id="ARBA00022722"/>
    </source>
</evidence>
<evidence type="ECO:0000256" key="5">
    <source>
        <dbReference type="SAM" id="MobiDB-lite"/>
    </source>
</evidence>
<gene>
    <name evidence="6" type="ORF">PoB_006225100</name>
</gene>
<dbReference type="AlphaFoldDB" id="A0AAV4CVM7"/>
<dbReference type="PANTHER" id="PTHR37984">
    <property type="entry name" value="PROTEIN CBG26694"/>
    <property type="match status" value="1"/>
</dbReference>
<dbReference type="GO" id="GO:0016779">
    <property type="term" value="F:nucleotidyltransferase activity"/>
    <property type="evidence" value="ECO:0007669"/>
    <property type="project" value="UniProtKB-KW"/>
</dbReference>